<sequence>MKKTAFTFAVLVFLSLCLIISASAIIGGTATDVFFTQENVVGDPASAEGFSVQSLFTLDGHAHWDTTLTLGKNPAWNTDFSYTTFSRGTSNPIEPYVDLSAVTDFSIHSYITLDLSEIPGLLPYASVLNKMAQEAPANAEAYTKTMALSDVMDNLPLCLNTYANTLRYPIPGGTSRDDNGFFTRYFHIPAEGYTVQLSVDTNASKELIGAAVTILDAPSIYVPGVITDDALYLAFSAEKTISESAPFGVYRIPFSNSDGSHIFVQEQAELVLPMEGSFLSLCTMENESKLFVLNRCSDGGSQGTFIDIVSGQLLQSIQTPKTIYSEGILVQEDYIALLSGWDAEDYPDPQAVIVWAKGEDGQYHQTVDADFSQASFYHAWPYAVLYDHATGRLLFTAYTSRTAPSLQIAVCQGDKMTYGATFRSSQDRLREAILFQSVEEIPRLYLAQAQ</sequence>
<dbReference type="Proteomes" id="UP000886796">
    <property type="component" value="Unassembled WGS sequence"/>
</dbReference>
<evidence type="ECO:0000313" key="2">
    <source>
        <dbReference type="EMBL" id="HIQ68321.1"/>
    </source>
</evidence>
<protein>
    <submittedName>
        <fullName evidence="2">Uncharacterized protein</fullName>
    </submittedName>
</protein>
<accession>A0A9D0Z2Y9</accession>
<feature type="signal peptide" evidence="1">
    <location>
        <begin position="1"/>
        <end position="24"/>
    </location>
</feature>
<dbReference type="AlphaFoldDB" id="A0A9D0Z2Y9"/>
<reference evidence="2" key="1">
    <citation type="submission" date="2020-10" db="EMBL/GenBank/DDBJ databases">
        <authorList>
            <person name="Gilroy R."/>
        </authorList>
    </citation>
    <scope>NUCLEOTIDE SEQUENCE</scope>
    <source>
        <strain evidence="2">13361</strain>
    </source>
</reference>
<comment type="caution">
    <text evidence="2">The sequence shown here is derived from an EMBL/GenBank/DDBJ whole genome shotgun (WGS) entry which is preliminary data.</text>
</comment>
<gene>
    <name evidence="2" type="ORF">IAB74_07420</name>
</gene>
<proteinExistence type="predicted"/>
<keyword evidence="1" id="KW-0732">Signal</keyword>
<name>A0A9D0Z2Y9_9FIRM</name>
<evidence type="ECO:0000313" key="3">
    <source>
        <dbReference type="Proteomes" id="UP000886796"/>
    </source>
</evidence>
<organism evidence="2 3">
    <name type="scientific">Candidatus Faecousia excrementigallinarum</name>
    <dbReference type="NCBI Taxonomy" id="2840806"/>
    <lineage>
        <taxon>Bacteria</taxon>
        <taxon>Bacillati</taxon>
        <taxon>Bacillota</taxon>
        <taxon>Clostridia</taxon>
        <taxon>Eubacteriales</taxon>
        <taxon>Oscillospiraceae</taxon>
        <taxon>Faecousia</taxon>
    </lineage>
</organism>
<evidence type="ECO:0000256" key="1">
    <source>
        <dbReference type="SAM" id="SignalP"/>
    </source>
</evidence>
<reference evidence="2" key="2">
    <citation type="journal article" date="2021" name="PeerJ">
        <title>Extensive microbial diversity within the chicken gut microbiome revealed by metagenomics and culture.</title>
        <authorList>
            <person name="Gilroy R."/>
            <person name="Ravi A."/>
            <person name="Getino M."/>
            <person name="Pursley I."/>
            <person name="Horton D.L."/>
            <person name="Alikhan N.F."/>
            <person name="Baker D."/>
            <person name="Gharbi K."/>
            <person name="Hall N."/>
            <person name="Watson M."/>
            <person name="Adriaenssens E.M."/>
            <person name="Foster-Nyarko E."/>
            <person name="Jarju S."/>
            <person name="Secka A."/>
            <person name="Antonio M."/>
            <person name="Oren A."/>
            <person name="Chaudhuri R.R."/>
            <person name="La Ragione R."/>
            <person name="Hildebrand F."/>
            <person name="Pallen M.J."/>
        </authorList>
    </citation>
    <scope>NUCLEOTIDE SEQUENCE</scope>
    <source>
        <strain evidence="2">13361</strain>
    </source>
</reference>
<dbReference type="EMBL" id="DVFK01000104">
    <property type="protein sequence ID" value="HIQ68321.1"/>
    <property type="molecule type" value="Genomic_DNA"/>
</dbReference>
<feature type="chain" id="PRO_5039326131" evidence="1">
    <location>
        <begin position="25"/>
        <end position="450"/>
    </location>
</feature>